<dbReference type="Pfam" id="PF19700">
    <property type="entry name" value="DUF6198"/>
    <property type="match status" value="1"/>
</dbReference>
<proteinExistence type="predicted"/>
<reference evidence="3 4" key="1">
    <citation type="submission" date="2011-05" db="EMBL/GenBank/DDBJ databases">
        <title>Whole genome sequence of Microlunatus phosphovorus NM-1.</title>
        <authorList>
            <person name="Hosoyama A."/>
            <person name="Sasaki K."/>
            <person name="Harada T."/>
            <person name="Igarashi R."/>
            <person name="Kawakoshi A."/>
            <person name="Sasagawa M."/>
            <person name="Fukada J."/>
            <person name="Nakamura S."/>
            <person name="Katano Y."/>
            <person name="Hanada S."/>
            <person name="Kamagata Y."/>
            <person name="Nakamura N."/>
            <person name="Yamazaki S."/>
            <person name="Fujita N."/>
        </authorList>
    </citation>
    <scope>NUCLEOTIDE SEQUENCE [LARGE SCALE GENOMIC DNA]</scope>
    <source>
        <strain evidence="4">ATCC 700054 / DSM 10555 / JCM 9379 / NBRC 101784 / NCIMB 13414 / VKM Ac-1990 / NM-1</strain>
    </source>
</reference>
<dbReference type="EMBL" id="AP012204">
    <property type="protein sequence ID" value="BAK35543.1"/>
    <property type="molecule type" value="Genomic_DNA"/>
</dbReference>
<dbReference type="OrthoDB" id="154912at2"/>
<dbReference type="Proteomes" id="UP000007947">
    <property type="component" value="Chromosome"/>
</dbReference>
<evidence type="ECO:0000256" key="2">
    <source>
        <dbReference type="SAM" id="Phobius"/>
    </source>
</evidence>
<dbReference type="eggNOG" id="COG2364">
    <property type="taxonomic scope" value="Bacteria"/>
</dbReference>
<sequence>MSSTTDPSATDPGTTDHSGLTTLGPLAQLRAGRLGRRLPQLLGGLVLYGISMAMLVRANLGLDPWDVLHQGLTHYLSLSFGTVTIVVGAVVLLLWIPLRQKPGLGTVSNVIVIGLAADLGLWLIVTPDDLLVRVLMMVSAVVLNGMAGAIYIGSQLGPGPRDGLMTGLSARTGRSLRLVRVSIEIMVLIVGVLLGGTVGIGTVLYALAIGPLVQFFLRFATVRLPR</sequence>
<evidence type="ECO:0000313" key="4">
    <source>
        <dbReference type="Proteomes" id="UP000007947"/>
    </source>
</evidence>
<feature type="region of interest" description="Disordered" evidence="1">
    <location>
        <begin position="1"/>
        <end position="22"/>
    </location>
</feature>
<keyword evidence="2" id="KW-0812">Transmembrane</keyword>
<keyword evidence="4" id="KW-1185">Reference proteome</keyword>
<evidence type="ECO:0008006" key="5">
    <source>
        <dbReference type="Google" id="ProtNLM"/>
    </source>
</evidence>
<evidence type="ECO:0000256" key="1">
    <source>
        <dbReference type="SAM" id="MobiDB-lite"/>
    </source>
</evidence>
<dbReference type="STRING" id="1032480.MLP_25290"/>
<feature type="compositionally biased region" description="Polar residues" evidence="1">
    <location>
        <begin position="1"/>
        <end position="21"/>
    </location>
</feature>
<evidence type="ECO:0000313" key="3">
    <source>
        <dbReference type="EMBL" id="BAK35543.1"/>
    </source>
</evidence>
<dbReference type="AlphaFoldDB" id="F5XGR1"/>
<protein>
    <recommendedName>
        <fullName evidence="5">Membrane protein YczE</fullName>
    </recommendedName>
</protein>
<feature type="transmembrane region" description="Helical" evidence="2">
    <location>
        <begin position="38"/>
        <end position="56"/>
    </location>
</feature>
<dbReference type="InterPro" id="IPR038750">
    <property type="entry name" value="YczE/YyaS-like"/>
</dbReference>
<dbReference type="PANTHER" id="PTHR40078">
    <property type="entry name" value="INTEGRAL MEMBRANE PROTEIN-RELATED"/>
    <property type="match status" value="1"/>
</dbReference>
<feature type="transmembrane region" description="Helical" evidence="2">
    <location>
        <begin position="76"/>
        <end position="96"/>
    </location>
</feature>
<keyword evidence="2" id="KW-1133">Transmembrane helix</keyword>
<accession>F5XGR1</accession>
<organism evidence="3 4">
    <name type="scientific">Microlunatus phosphovorus (strain ATCC 700054 / DSM 10555 / JCM 9379 / NBRC 101784 / NCIMB 13414 / VKM Ac-1990 / NM-1)</name>
    <dbReference type="NCBI Taxonomy" id="1032480"/>
    <lineage>
        <taxon>Bacteria</taxon>
        <taxon>Bacillati</taxon>
        <taxon>Actinomycetota</taxon>
        <taxon>Actinomycetes</taxon>
        <taxon>Propionibacteriales</taxon>
        <taxon>Propionibacteriaceae</taxon>
        <taxon>Microlunatus</taxon>
    </lineage>
</organism>
<feature type="transmembrane region" description="Helical" evidence="2">
    <location>
        <begin position="130"/>
        <end position="154"/>
    </location>
</feature>
<dbReference type="RefSeq" id="WP_013863412.1">
    <property type="nucleotide sequence ID" value="NC_015635.1"/>
</dbReference>
<dbReference type="HOGENOM" id="CLU_083843_0_0_11"/>
<dbReference type="KEGG" id="mph:MLP_25290"/>
<dbReference type="PANTHER" id="PTHR40078:SF1">
    <property type="entry name" value="INTEGRAL MEMBRANE PROTEIN"/>
    <property type="match status" value="1"/>
</dbReference>
<gene>
    <name evidence="3" type="ordered locus">MLP_25290</name>
</gene>
<keyword evidence="2" id="KW-0472">Membrane</keyword>
<name>F5XGR1_MICPN</name>
<feature type="transmembrane region" description="Helical" evidence="2">
    <location>
        <begin position="103"/>
        <end position="124"/>
    </location>
</feature>